<accession>A0ABU0CR63</accession>
<keyword evidence="3" id="KW-1185">Reference proteome</keyword>
<feature type="compositionally biased region" description="Basic and acidic residues" evidence="1">
    <location>
        <begin position="45"/>
        <end position="60"/>
    </location>
</feature>
<dbReference type="Proteomes" id="UP001232445">
    <property type="component" value="Unassembled WGS sequence"/>
</dbReference>
<evidence type="ECO:0000256" key="1">
    <source>
        <dbReference type="SAM" id="MobiDB-lite"/>
    </source>
</evidence>
<feature type="region of interest" description="Disordered" evidence="1">
    <location>
        <begin position="1"/>
        <end position="60"/>
    </location>
</feature>
<organism evidence="2 3">
    <name type="scientific">Caldalkalibacillus uzonensis</name>
    <dbReference type="NCBI Taxonomy" id="353224"/>
    <lineage>
        <taxon>Bacteria</taxon>
        <taxon>Bacillati</taxon>
        <taxon>Bacillota</taxon>
        <taxon>Bacilli</taxon>
        <taxon>Bacillales</taxon>
        <taxon>Bacillaceae</taxon>
        <taxon>Caldalkalibacillus</taxon>
    </lineage>
</organism>
<proteinExistence type="predicted"/>
<gene>
    <name evidence="2" type="ORF">J2S00_001650</name>
</gene>
<name>A0ABU0CR63_9BACI</name>
<comment type="caution">
    <text evidence="2">The sequence shown here is derived from an EMBL/GenBank/DDBJ whole genome shotgun (WGS) entry which is preliminary data.</text>
</comment>
<evidence type="ECO:0000313" key="3">
    <source>
        <dbReference type="Proteomes" id="UP001232445"/>
    </source>
</evidence>
<sequence>MGGKKGDQKRKRTQQMRVDEMEHPAFTNDLEGDIEFEGIPGRPGQGEKIKPFEVGKKDQV</sequence>
<dbReference type="EMBL" id="JAUSUQ010000005">
    <property type="protein sequence ID" value="MDQ0338864.1"/>
    <property type="molecule type" value="Genomic_DNA"/>
</dbReference>
<protein>
    <submittedName>
        <fullName evidence="2">Uncharacterized protein</fullName>
    </submittedName>
</protein>
<evidence type="ECO:0000313" key="2">
    <source>
        <dbReference type="EMBL" id="MDQ0338864.1"/>
    </source>
</evidence>
<reference evidence="2 3" key="1">
    <citation type="submission" date="2023-07" db="EMBL/GenBank/DDBJ databases">
        <title>Genomic Encyclopedia of Type Strains, Phase IV (KMG-IV): sequencing the most valuable type-strain genomes for metagenomic binning, comparative biology and taxonomic classification.</title>
        <authorList>
            <person name="Goeker M."/>
        </authorList>
    </citation>
    <scope>NUCLEOTIDE SEQUENCE [LARGE SCALE GENOMIC DNA]</scope>
    <source>
        <strain evidence="2 3">DSM 17740</strain>
    </source>
</reference>
<dbReference type="RefSeq" id="WP_307337911.1">
    <property type="nucleotide sequence ID" value="NZ_JAUSUQ010000005.1"/>
</dbReference>